<gene>
    <name evidence="1" type="ORF">METZ01_LOCUS67298</name>
</gene>
<dbReference type="EMBL" id="UINC01004454">
    <property type="protein sequence ID" value="SVA14444.1"/>
    <property type="molecule type" value="Genomic_DNA"/>
</dbReference>
<protein>
    <submittedName>
        <fullName evidence="1">Uncharacterized protein</fullName>
    </submittedName>
</protein>
<reference evidence="1" key="1">
    <citation type="submission" date="2018-05" db="EMBL/GenBank/DDBJ databases">
        <authorList>
            <person name="Lanie J.A."/>
            <person name="Ng W.-L."/>
            <person name="Kazmierczak K.M."/>
            <person name="Andrzejewski T.M."/>
            <person name="Davidsen T.M."/>
            <person name="Wayne K.J."/>
            <person name="Tettelin H."/>
            <person name="Glass J.I."/>
            <person name="Rusch D."/>
            <person name="Podicherti R."/>
            <person name="Tsui H.-C.T."/>
            <person name="Winkler M.E."/>
        </authorList>
    </citation>
    <scope>NUCLEOTIDE SEQUENCE</scope>
</reference>
<evidence type="ECO:0000313" key="1">
    <source>
        <dbReference type="EMBL" id="SVA14444.1"/>
    </source>
</evidence>
<name>A0A381TFB8_9ZZZZ</name>
<proteinExistence type="predicted"/>
<dbReference type="AlphaFoldDB" id="A0A381TFB8"/>
<accession>A0A381TFB8</accession>
<sequence>MQKARTEVLAELSSKTVEQIEQDTKTHSKRALLQKYEINFDKMKMLMQAKVEQIIKKAAYEGRITQYEANTIYSKMSTRPHGQKRKRQRF</sequence>
<organism evidence="1">
    <name type="scientific">marine metagenome</name>
    <dbReference type="NCBI Taxonomy" id="408172"/>
    <lineage>
        <taxon>unclassified sequences</taxon>
        <taxon>metagenomes</taxon>
        <taxon>ecological metagenomes</taxon>
    </lineage>
</organism>